<evidence type="ECO:0000256" key="2">
    <source>
        <dbReference type="PIRSR" id="PIRSR000137-1"/>
    </source>
</evidence>
<dbReference type="InterPro" id="IPR007867">
    <property type="entry name" value="GMC_OxRtase_C"/>
</dbReference>
<feature type="domain" description="Glucose-methanol-choline oxidoreductase N-terminal" evidence="7">
    <location>
        <begin position="321"/>
        <end position="335"/>
    </location>
</feature>
<feature type="active site" description="Proton acceptor" evidence="2">
    <location>
        <position position="607"/>
    </location>
</feature>
<keyword evidence="4" id="KW-0285">Flavoprotein</keyword>
<evidence type="ECO:0000259" key="7">
    <source>
        <dbReference type="PROSITE" id="PS00624"/>
    </source>
</evidence>
<keyword evidence="3 4" id="KW-0274">FAD</keyword>
<feature type="chain" id="PRO_5041468941" description="Glucose-methanol-choline oxidoreductase N-terminal domain-containing protein" evidence="5">
    <location>
        <begin position="18"/>
        <end position="630"/>
    </location>
</feature>
<dbReference type="GO" id="GO:0016614">
    <property type="term" value="F:oxidoreductase activity, acting on CH-OH group of donors"/>
    <property type="evidence" value="ECO:0007669"/>
    <property type="project" value="InterPro"/>
</dbReference>
<comment type="cofactor">
    <cofactor evidence="3">
        <name>FAD</name>
        <dbReference type="ChEBI" id="CHEBI:57692"/>
    </cofactor>
</comment>
<dbReference type="SUPFAM" id="SSF54373">
    <property type="entry name" value="FAD-linked reductases, C-terminal domain"/>
    <property type="match status" value="1"/>
</dbReference>
<evidence type="ECO:0000313" key="8">
    <source>
        <dbReference type="EMBL" id="KAJ3664207.1"/>
    </source>
</evidence>
<dbReference type="InterPro" id="IPR000172">
    <property type="entry name" value="GMC_OxRdtase_N"/>
</dbReference>
<evidence type="ECO:0000256" key="3">
    <source>
        <dbReference type="PIRSR" id="PIRSR000137-2"/>
    </source>
</evidence>
<dbReference type="AlphaFoldDB" id="A0AA38MQ86"/>
<dbReference type="PROSITE" id="PS00624">
    <property type="entry name" value="GMC_OXRED_2"/>
    <property type="match status" value="1"/>
</dbReference>
<organism evidence="8 9">
    <name type="scientific">Zophobas morio</name>
    <dbReference type="NCBI Taxonomy" id="2755281"/>
    <lineage>
        <taxon>Eukaryota</taxon>
        <taxon>Metazoa</taxon>
        <taxon>Ecdysozoa</taxon>
        <taxon>Arthropoda</taxon>
        <taxon>Hexapoda</taxon>
        <taxon>Insecta</taxon>
        <taxon>Pterygota</taxon>
        <taxon>Neoptera</taxon>
        <taxon>Endopterygota</taxon>
        <taxon>Coleoptera</taxon>
        <taxon>Polyphaga</taxon>
        <taxon>Cucujiformia</taxon>
        <taxon>Tenebrionidae</taxon>
        <taxon>Zophobas</taxon>
    </lineage>
</organism>
<name>A0AA38MQ86_9CUCU</name>
<dbReference type="SUPFAM" id="SSF51905">
    <property type="entry name" value="FAD/NAD(P)-binding domain"/>
    <property type="match status" value="1"/>
</dbReference>
<sequence length="630" mass="70197">MLICLLVLLVSVTFNEAIFTDERWQTVQRNFEKYAHSTHKPFPETYADFGKSMSLKHRNSSKILLVDYDFIVVGSGSSGAVVASRLSEIFSWKILLLEAGNSGNFLTTVPLLAALFQLTPYNWNYTTEPQEGVCLGMVGQKCAWPRGKALGGSSVINYMIYTRGNPKDYEKWYNLGNDGWSYPDVLPYFKKSENCKLGKECSNGYHTQGGLWSVMYAFKSRITEAFVEAGVEMGGKIVDYNSEDFMGFSPFQANINRGRRHSVADAFLYPFVTRKNLKILTSARVTKVLLDDTGSAYGVEFQKRGKTYIARASKEVILSAGTFNSPQLLMLSGIGPREHLSELGIPTVRNLPVGQRLYDHIAYVGLAFKINETVEPPEAIFNPAETFKWVFSGTGVFTSLAGVEALGYINTGSIPDPKYPDIELIFAGVGSLESDFGLVVANELRIKREIYNAVFKSLELTPAYTIMPMLLHPKSRGYMKLNSKNPYDRPLFYGNYFSDPEGNDIKTLLAAVRYIQKMSQTTPFQRFGSRIHDTPIPGCEEFVFDSDEYWFCALRTLTVSLHHQIGTCKMGPNSDEEAVVDEKLKVHGISGLRVIDSSVIPVTLSAHTSAPAVMIGEKGADIIKQDWGVL</sequence>
<dbReference type="Gene3D" id="3.50.50.60">
    <property type="entry name" value="FAD/NAD(P)-binding domain"/>
    <property type="match status" value="1"/>
</dbReference>
<dbReference type="Proteomes" id="UP001168821">
    <property type="component" value="Unassembled WGS sequence"/>
</dbReference>
<accession>A0AA38MQ86</accession>
<feature type="binding site" evidence="3">
    <location>
        <position position="285"/>
    </location>
    <ligand>
        <name>FAD</name>
        <dbReference type="ChEBI" id="CHEBI:57692"/>
    </ligand>
</feature>
<comment type="similarity">
    <text evidence="1 4">Belongs to the GMC oxidoreductase family.</text>
</comment>
<keyword evidence="5" id="KW-0732">Signal</keyword>
<feature type="domain" description="Glucose-methanol-choline oxidoreductase N-terminal" evidence="6">
    <location>
        <begin position="147"/>
        <end position="170"/>
    </location>
</feature>
<evidence type="ECO:0000256" key="4">
    <source>
        <dbReference type="RuleBase" id="RU003968"/>
    </source>
</evidence>
<dbReference type="InterPro" id="IPR012132">
    <property type="entry name" value="GMC_OxRdtase"/>
</dbReference>
<comment type="caution">
    <text evidence="8">The sequence shown here is derived from an EMBL/GenBank/DDBJ whole genome shotgun (WGS) entry which is preliminary data.</text>
</comment>
<dbReference type="GO" id="GO:0050660">
    <property type="term" value="F:flavin adenine dinucleotide binding"/>
    <property type="evidence" value="ECO:0007669"/>
    <property type="project" value="InterPro"/>
</dbReference>
<reference evidence="8" key="1">
    <citation type="journal article" date="2023" name="G3 (Bethesda)">
        <title>Whole genome assemblies of Zophobas morio and Tenebrio molitor.</title>
        <authorList>
            <person name="Kaur S."/>
            <person name="Stinson S.A."/>
            <person name="diCenzo G.C."/>
        </authorList>
    </citation>
    <scope>NUCLEOTIDE SEQUENCE</scope>
    <source>
        <strain evidence="8">QUZm001</strain>
    </source>
</reference>
<evidence type="ECO:0000256" key="5">
    <source>
        <dbReference type="SAM" id="SignalP"/>
    </source>
</evidence>
<proteinExistence type="inferred from homology"/>
<gene>
    <name evidence="8" type="ORF">Zmor_008395</name>
</gene>
<keyword evidence="9" id="KW-1185">Reference proteome</keyword>
<dbReference type="PIRSF" id="PIRSF000137">
    <property type="entry name" value="Alcohol_oxidase"/>
    <property type="match status" value="1"/>
</dbReference>
<dbReference type="PROSITE" id="PS00623">
    <property type="entry name" value="GMC_OXRED_1"/>
    <property type="match status" value="1"/>
</dbReference>
<dbReference type="Pfam" id="PF00732">
    <property type="entry name" value="GMC_oxred_N"/>
    <property type="match status" value="1"/>
</dbReference>
<dbReference type="PANTHER" id="PTHR11552">
    <property type="entry name" value="GLUCOSE-METHANOL-CHOLINE GMC OXIDOREDUCTASE"/>
    <property type="match status" value="1"/>
</dbReference>
<feature type="active site" description="Proton donor" evidence="2">
    <location>
        <position position="563"/>
    </location>
</feature>
<dbReference type="InterPro" id="IPR036188">
    <property type="entry name" value="FAD/NAD-bd_sf"/>
</dbReference>
<dbReference type="PANTHER" id="PTHR11552:SF208">
    <property type="entry name" value="RE36204P-RELATED"/>
    <property type="match status" value="1"/>
</dbReference>
<protein>
    <recommendedName>
        <fullName evidence="6 7">Glucose-methanol-choline oxidoreductase N-terminal domain-containing protein</fullName>
    </recommendedName>
</protein>
<evidence type="ECO:0000259" key="6">
    <source>
        <dbReference type="PROSITE" id="PS00623"/>
    </source>
</evidence>
<dbReference type="Gene3D" id="3.30.560.10">
    <property type="entry name" value="Glucose Oxidase, domain 3"/>
    <property type="match status" value="1"/>
</dbReference>
<evidence type="ECO:0000313" key="9">
    <source>
        <dbReference type="Proteomes" id="UP001168821"/>
    </source>
</evidence>
<dbReference type="Pfam" id="PF05199">
    <property type="entry name" value="GMC_oxred_C"/>
    <property type="match status" value="1"/>
</dbReference>
<evidence type="ECO:0000256" key="1">
    <source>
        <dbReference type="ARBA" id="ARBA00010790"/>
    </source>
</evidence>
<feature type="signal peptide" evidence="5">
    <location>
        <begin position="1"/>
        <end position="17"/>
    </location>
</feature>
<dbReference type="EMBL" id="JALNTZ010000002">
    <property type="protein sequence ID" value="KAJ3664207.1"/>
    <property type="molecule type" value="Genomic_DNA"/>
</dbReference>